<gene>
    <name evidence="3" type="ORF">Tco_1082090</name>
</gene>
<evidence type="ECO:0000313" key="4">
    <source>
        <dbReference type="Proteomes" id="UP001151760"/>
    </source>
</evidence>
<comment type="caution">
    <text evidence="3">The sequence shown here is derived from an EMBL/GenBank/DDBJ whole genome shotgun (WGS) entry which is preliminary data.</text>
</comment>
<sequence length="679" mass="77032">MSADVARGHGGDDGGDDRPPPYQVPTGCGGCLGNRGKGTRKPNLGSRRVGRLHTRQETRNLGLKAITDKSGPVPIRFEVNDRETLMPLGDHAAHWANYLGELVRELPLHYPSWRQIPPERKAGVVANIGIYNGKKAALKERYWVPEEDGTYDLERIRRGRPSHISEVDWDAQLAFWNDPKNLARAAQNKQNRAKSKVMETSATREYRRLIHSLFLTLLLVAYSLKPRGQALLMRSWPLFAGASSGGTFPVLDGFCQDRARSFLPHLKARTPPISLGSKSGRSSYETSELVHEKGVAGVRKLCQADDEDAARMRTIVRGFWVKDLEIIQEEDTHPSIDTSLNHEEDDLEIDESQSDIIPIRRSTRTRHAPDRMCLYVDAEEHELRDLGEPANYKAALLDRESEKWLNAMNVEMQSMKDNEVWDLVDLPPNGKTIGSKWLFKKKTNMDGAVHTFKARLVAKGFTQTYRFDYEETFSLVADIRAIRILIAIIAHYDYEIWQIDVKTAFLNRHLSEEVYMKQPKGDIHWTTMKNIPKYLMNTKDMFLVYGGAVDWKSTKLSIIVNSSAEAEYIAAYDASKEAVWVRKFIYGLGVVPTIEERINMYCDNTGSITMANESGITKGARHLCAKVHYLREVIEYGDIKLEKVHTDDDLAHPFTKALAFPKHSEHTKNIRMLPASSLM</sequence>
<dbReference type="InterPro" id="IPR013103">
    <property type="entry name" value="RVT_2"/>
</dbReference>
<accession>A0ABQ5HZR0</accession>
<proteinExistence type="predicted"/>
<reference evidence="3" key="2">
    <citation type="submission" date="2022-01" db="EMBL/GenBank/DDBJ databases">
        <authorList>
            <person name="Yamashiro T."/>
            <person name="Shiraishi A."/>
            <person name="Satake H."/>
            <person name="Nakayama K."/>
        </authorList>
    </citation>
    <scope>NUCLEOTIDE SEQUENCE</scope>
</reference>
<evidence type="ECO:0000313" key="3">
    <source>
        <dbReference type="EMBL" id="GJT93245.1"/>
    </source>
</evidence>
<feature type="compositionally biased region" description="Gly residues" evidence="1">
    <location>
        <begin position="27"/>
        <end position="36"/>
    </location>
</feature>
<evidence type="ECO:0000256" key="1">
    <source>
        <dbReference type="SAM" id="MobiDB-lite"/>
    </source>
</evidence>
<evidence type="ECO:0000259" key="2">
    <source>
        <dbReference type="Pfam" id="PF07727"/>
    </source>
</evidence>
<organism evidence="3 4">
    <name type="scientific">Tanacetum coccineum</name>
    <dbReference type="NCBI Taxonomy" id="301880"/>
    <lineage>
        <taxon>Eukaryota</taxon>
        <taxon>Viridiplantae</taxon>
        <taxon>Streptophyta</taxon>
        <taxon>Embryophyta</taxon>
        <taxon>Tracheophyta</taxon>
        <taxon>Spermatophyta</taxon>
        <taxon>Magnoliopsida</taxon>
        <taxon>eudicotyledons</taxon>
        <taxon>Gunneridae</taxon>
        <taxon>Pentapetalae</taxon>
        <taxon>asterids</taxon>
        <taxon>campanulids</taxon>
        <taxon>Asterales</taxon>
        <taxon>Asteraceae</taxon>
        <taxon>Asteroideae</taxon>
        <taxon>Anthemideae</taxon>
        <taxon>Anthemidinae</taxon>
        <taxon>Tanacetum</taxon>
    </lineage>
</organism>
<reference evidence="3" key="1">
    <citation type="journal article" date="2022" name="Int. J. Mol. Sci.">
        <title>Draft Genome of Tanacetum Coccineum: Genomic Comparison of Closely Related Tanacetum-Family Plants.</title>
        <authorList>
            <person name="Yamashiro T."/>
            <person name="Shiraishi A."/>
            <person name="Nakayama K."/>
            <person name="Satake H."/>
        </authorList>
    </citation>
    <scope>NUCLEOTIDE SEQUENCE</scope>
</reference>
<name>A0ABQ5HZR0_9ASTR</name>
<feature type="region of interest" description="Disordered" evidence="1">
    <location>
        <begin position="1"/>
        <end position="53"/>
    </location>
</feature>
<dbReference type="Pfam" id="PF07727">
    <property type="entry name" value="RVT_2"/>
    <property type="match status" value="1"/>
</dbReference>
<dbReference type="PANTHER" id="PTHR11439:SF496">
    <property type="entry name" value="RNA-DIRECTED DNA POLYMERASE"/>
    <property type="match status" value="1"/>
</dbReference>
<feature type="domain" description="Reverse transcriptase Ty1/copia-type" evidence="2">
    <location>
        <begin position="418"/>
        <end position="523"/>
    </location>
</feature>
<dbReference type="CDD" id="cd09272">
    <property type="entry name" value="RNase_HI_RT_Ty1"/>
    <property type="match status" value="1"/>
</dbReference>
<keyword evidence="4" id="KW-1185">Reference proteome</keyword>
<dbReference type="Proteomes" id="UP001151760">
    <property type="component" value="Unassembled WGS sequence"/>
</dbReference>
<dbReference type="PANTHER" id="PTHR11439">
    <property type="entry name" value="GAG-POL-RELATED RETROTRANSPOSON"/>
    <property type="match status" value="1"/>
</dbReference>
<feature type="compositionally biased region" description="Basic and acidic residues" evidence="1">
    <location>
        <begin position="1"/>
        <end position="19"/>
    </location>
</feature>
<dbReference type="EMBL" id="BQNB010020185">
    <property type="protein sequence ID" value="GJT93245.1"/>
    <property type="molecule type" value="Genomic_DNA"/>
</dbReference>
<protein>
    <submittedName>
        <fullName evidence="3">Retrotransposon protein, putative, ty1-copia subclass</fullName>
    </submittedName>
</protein>